<keyword evidence="4" id="KW-1185">Reference proteome</keyword>
<name>I3Y7T3_THIV6</name>
<evidence type="ECO:0000313" key="3">
    <source>
        <dbReference type="EMBL" id="AFL73051.1"/>
    </source>
</evidence>
<reference evidence="3 4" key="1">
    <citation type="submission" date="2012-06" db="EMBL/GenBank/DDBJ databases">
        <title>Complete sequence of Thiocystis violascens DSM 198.</title>
        <authorList>
            <consortium name="US DOE Joint Genome Institute"/>
            <person name="Lucas S."/>
            <person name="Han J."/>
            <person name="Lapidus A."/>
            <person name="Cheng J.-F."/>
            <person name="Goodwin L."/>
            <person name="Pitluck S."/>
            <person name="Peters L."/>
            <person name="Ovchinnikova G."/>
            <person name="Teshima H."/>
            <person name="Detter J.C."/>
            <person name="Han C."/>
            <person name="Tapia R."/>
            <person name="Land M."/>
            <person name="Hauser L."/>
            <person name="Kyrpides N."/>
            <person name="Ivanova N."/>
            <person name="Pagani I."/>
            <person name="Vogl K."/>
            <person name="Liu Z."/>
            <person name="Frigaard N.-U."/>
            <person name="Bryant D."/>
            <person name="Woyke T."/>
        </authorList>
    </citation>
    <scope>NUCLEOTIDE SEQUENCE [LARGE SCALE GENOMIC DNA]</scope>
    <source>
        <strain evidence="4">ATCC 17096 / DSM 198 / 6111</strain>
    </source>
</reference>
<feature type="transmembrane region" description="Helical" evidence="2">
    <location>
        <begin position="27"/>
        <end position="46"/>
    </location>
</feature>
<sequence>MLARFLRYLFREKSGCRSGRARIAMNIPAVILNVLAGAALMALLLLRWRQWRARRVSARASPRSPPANPRQVSMRPPTSNQDPHDPLTLELGVWRPPPRQQLMRRQAALYDELAGQPNERFTVASARRDPPPRIHTGFAPWIVEDSHPAPTEPPVFDQPPPQPIEGTRISRLGRKRQGLESLITDTPSVSEGHRHESNAR</sequence>
<dbReference type="Proteomes" id="UP000006062">
    <property type="component" value="Chromosome"/>
</dbReference>
<feature type="compositionally biased region" description="Basic and acidic residues" evidence="1">
    <location>
        <begin position="191"/>
        <end position="200"/>
    </location>
</feature>
<evidence type="ECO:0000256" key="1">
    <source>
        <dbReference type="SAM" id="MobiDB-lite"/>
    </source>
</evidence>
<dbReference type="STRING" id="765911.Thivi_1020"/>
<gene>
    <name evidence="3" type="ordered locus">Thivi_1020</name>
</gene>
<keyword evidence="2" id="KW-0812">Transmembrane</keyword>
<keyword evidence="2" id="KW-1133">Transmembrane helix</keyword>
<keyword evidence="2" id="KW-0472">Membrane</keyword>
<dbReference type="KEGG" id="tvi:Thivi_1020"/>
<dbReference type="HOGENOM" id="CLU_1365700_0_0_6"/>
<dbReference type="AlphaFoldDB" id="I3Y7T3"/>
<accession>I3Y7T3</accession>
<protein>
    <submittedName>
        <fullName evidence="3">Uncharacterized protein</fullName>
    </submittedName>
</protein>
<feature type="region of interest" description="Disordered" evidence="1">
    <location>
        <begin position="57"/>
        <end position="86"/>
    </location>
</feature>
<organism evidence="3 4">
    <name type="scientific">Thiocystis violascens (strain ATCC 17096 / DSM 198 / 6111)</name>
    <name type="common">Chromatium violascens</name>
    <dbReference type="NCBI Taxonomy" id="765911"/>
    <lineage>
        <taxon>Bacteria</taxon>
        <taxon>Pseudomonadati</taxon>
        <taxon>Pseudomonadota</taxon>
        <taxon>Gammaproteobacteria</taxon>
        <taxon>Chromatiales</taxon>
        <taxon>Chromatiaceae</taxon>
        <taxon>Thiocystis</taxon>
    </lineage>
</organism>
<evidence type="ECO:0000313" key="4">
    <source>
        <dbReference type="Proteomes" id="UP000006062"/>
    </source>
</evidence>
<proteinExistence type="predicted"/>
<feature type="region of interest" description="Disordered" evidence="1">
    <location>
        <begin position="145"/>
        <end position="200"/>
    </location>
</feature>
<feature type="compositionally biased region" description="Pro residues" evidence="1">
    <location>
        <begin position="150"/>
        <end position="163"/>
    </location>
</feature>
<dbReference type="EMBL" id="CP003154">
    <property type="protein sequence ID" value="AFL73051.1"/>
    <property type="molecule type" value="Genomic_DNA"/>
</dbReference>
<dbReference type="eggNOG" id="ENOG502ZMTX">
    <property type="taxonomic scope" value="Bacteria"/>
</dbReference>
<evidence type="ECO:0000256" key="2">
    <source>
        <dbReference type="SAM" id="Phobius"/>
    </source>
</evidence>